<reference evidence="5" key="1">
    <citation type="submission" date="2016-10" db="EMBL/GenBank/DDBJ databases">
        <authorList>
            <person name="Varghese N."/>
            <person name="Submissions S."/>
        </authorList>
    </citation>
    <scope>NUCLEOTIDE SEQUENCE [LARGE SCALE GENOMIC DNA]</scope>
    <source>
        <strain evidence="5">DSM 18733</strain>
    </source>
</reference>
<evidence type="ECO:0000256" key="2">
    <source>
        <dbReference type="ARBA" id="ARBA00022598"/>
    </source>
</evidence>
<feature type="domain" description="AMP-dependent synthetase/ligase" evidence="3">
    <location>
        <begin position="99"/>
        <end position="333"/>
    </location>
</feature>
<evidence type="ECO:0000313" key="5">
    <source>
        <dbReference type="Proteomes" id="UP000199421"/>
    </source>
</evidence>
<comment type="similarity">
    <text evidence="1">Belongs to the ATP-dependent AMP-binding enzyme family.</text>
</comment>
<dbReference type="GO" id="GO:0031956">
    <property type="term" value="F:medium-chain fatty acid-CoA ligase activity"/>
    <property type="evidence" value="ECO:0007669"/>
    <property type="project" value="TreeGrafter"/>
</dbReference>
<dbReference type="Pfam" id="PF00501">
    <property type="entry name" value="AMP-binding"/>
    <property type="match status" value="1"/>
</dbReference>
<dbReference type="Gene3D" id="3.30.300.30">
    <property type="match status" value="1"/>
</dbReference>
<dbReference type="InterPro" id="IPR000873">
    <property type="entry name" value="AMP-dep_synth/lig_dom"/>
</dbReference>
<dbReference type="STRING" id="407022.SAMN05661044_02112"/>
<evidence type="ECO:0000259" key="3">
    <source>
        <dbReference type="Pfam" id="PF00501"/>
    </source>
</evidence>
<dbReference type="Gene3D" id="3.40.50.12780">
    <property type="entry name" value="N-terminal domain of ligase-like"/>
    <property type="match status" value="1"/>
</dbReference>
<protein>
    <submittedName>
        <fullName evidence="4">Acyl-CoA synthetase (AMP-forming)/AMP-acid ligase II</fullName>
    </submittedName>
</protein>
<organism evidence="4 5">
    <name type="scientific">Olivibacter domesticus</name>
    <name type="common">Pseudosphingobacterium domesticum</name>
    <dbReference type="NCBI Taxonomy" id="407022"/>
    <lineage>
        <taxon>Bacteria</taxon>
        <taxon>Pseudomonadati</taxon>
        <taxon>Bacteroidota</taxon>
        <taxon>Sphingobacteriia</taxon>
        <taxon>Sphingobacteriales</taxon>
        <taxon>Sphingobacteriaceae</taxon>
        <taxon>Olivibacter</taxon>
    </lineage>
</organism>
<accession>A0A1H7MTX0</accession>
<keyword evidence="5" id="KW-1185">Reference proteome</keyword>
<gene>
    <name evidence="4" type="ORF">SAMN05661044_02112</name>
</gene>
<dbReference type="AlphaFoldDB" id="A0A1H7MTX0"/>
<proteinExistence type="inferred from homology"/>
<dbReference type="GO" id="GO:0006631">
    <property type="term" value="P:fatty acid metabolic process"/>
    <property type="evidence" value="ECO:0007669"/>
    <property type="project" value="TreeGrafter"/>
</dbReference>
<evidence type="ECO:0000313" key="4">
    <source>
        <dbReference type="EMBL" id="SEL14125.1"/>
    </source>
</evidence>
<dbReference type="Proteomes" id="UP000199421">
    <property type="component" value="Unassembled WGS sequence"/>
</dbReference>
<dbReference type="InterPro" id="IPR045851">
    <property type="entry name" value="AMP-bd_C_sf"/>
</dbReference>
<dbReference type="PANTHER" id="PTHR43201:SF5">
    <property type="entry name" value="MEDIUM-CHAIN ACYL-COA LIGASE ACSF2, MITOCHONDRIAL"/>
    <property type="match status" value="1"/>
</dbReference>
<name>A0A1H7MTX0_OLID1</name>
<dbReference type="PANTHER" id="PTHR43201">
    <property type="entry name" value="ACYL-COA SYNTHETASE"/>
    <property type="match status" value="1"/>
</dbReference>
<dbReference type="EMBL" id="FOAF01000001">
    <property type="protein sequence ID" value="SEL14125.1"/>
    <property type="molecule type" value="Genomic_DNA"/>
</dbReference>
<evidence type="ECO:0000256" key="1">
    <source>
        <dbReference type="ARBA" id="ARBA00006432"/>
    </source>
</evidence>
<keyword evidence="2 4" id="KW-0436">Ligase</keyword>
<dbReference type="SUPFAM" id="SSF56801">
    <property type="entry name" value="Acetyl-CoA synthetase-like"/>
    <property type="match status" value="1"/>
</dbReference>
<sequence>MIAAASMDGLYDLITKNKHLRYLDVNGMEYTALDLLGEELPLPNERGLAFLYLDNSVTAVSALVNFLKEKWVLALLSPKLDGAFKEQLEALYCPAIIYDHTRSDKSGYEKYKWQKATLFVSRKPKPYLLHQDLKILLSTSGSTGSPKFVKLSEKNLIQNAYAILDYLPIKATDVTPLNLPLYYSYGLSIFTTNAIAGAKLVCTNSDVMQKEFWNEWDRFQYTSLAGVPYIYEMLMRLGFLKKQYPSLRYLTQAGGKLNKNLLEQYALYAAENGIDYYVMYGQTEATARMAFLPPEKLLDKLGAIGKPIKNGTFHLDEATGELLYAGPNVHGGYANGPKDLAHFEQPEYLRTGDLAMRDDEGFYYITGRMKRIVKLFGIRINLDEIEQLLKNNFSQANFICLGVEDKYIVVVCVKHEMADEAIKEVLHKKVHIHPNVLKIYSINDVTLTANGKIDYNATGELLGLPL</sequence>
<dbReference type="InterPro" id="IPR042099">
    <property type="entry name" value="ANL_N_sf"/>
</dbReference>